<dbReference type="AlphaFoldDB" id="H8ZFX3"/>
<sequence length="940" mass="108327">MPRIIMKSEKLNRLKRKSFFDLQKMIGRLLLSLVIMQSILTRINMEDIKKVHETFVGEKQDVVINPTGPLNLLRGYIGNQNGYMYNKRFYSPEIDTDYALSKKGLSSKNKQEYNFTRKPVNDRVYKDIAPQTPNGEYLSSYHAQLIKMFPSVDRDLSIEAGRSNALTNFLRADHVKKDTKYILAALLLLSEGVDIKISVDHTGKKNNLVIKSKTCKEKVFLDVEMHMEGTDPVTKKYKEDIYQSEAAGIIKFYMQCRDNPLLKKGGKFAMPSTREEFKSGSFLNNAAFLIQTYIYEFIDTAESYKDFVNAVHELMVDQVTEKENPEQTKKKGKKGKKGRIFDELFVAKDTLSENIKYIESFCDLVKYTNENADFPFCNSSQLPQFTRVPRCKLDKSGFERNQFLYYSDCVETALLGLFCCLAYNPETGKYETDHMGTEVSKELREFFRDYPKPKETTNFEMHKQWSKVVACLKDEKIDYWKSKNELIAGIANIFLVIAEITGQNADILELVECIENACKYKELDSKQSEIADKIESIIKALSLNKNVRVECKQMRLGKRSNGKADIFSEIRVISGFGKVYNGISLDIIPKHAVLTFLRSSKNKSAQVKEKYEEVKNTYSGVDCYIEYIAYQYVSVELDSLNNSREGLSKNLRKTIESVIQEESKGISRIFLLEKLFSNGIKRHIINSFILDTVDKEVGQTNPLTRFTANILGSVPLNDLNTRSIVLESFPFHTSWQKYYPRLGFKPSEFIPKEDDFWNQLEPVDVYRTLLDDIPESAALKATCNYLRVTANDARMNNSRVAYITRDALLDLIVSKGMIEDLLKIQSIIKESMEDCDLNYVYITWFIHVCSGVDGSLLESIKTIYDSIAFHSHSELFMRKKEIPGPLEYFEKGLSVLKENKYLFCSKNDKKSMKKYDTLVSYLFRSCWRLNEKNCTRCSIS</sequence>
<dbReference type="HOGENOM" id="CLU_009683_3_0_1"/>
<gene>
    <name evidence="1" type="ORF">NERG_02494</name>
</gene>
<name>H8ZFX3_NEMA1</name>
<proteinExistence type="predicted"/>
<evidence type="ECO:0000313" key="1">
    <source>
        <dbReference type="EMBL" id="EHY64417.1"/>
    </source>
</evidence>
<reference evidence="1" key="1">
    <citation type="submission" date="2011-03" db="EMBL/GenBank/DDBJ databases">
        <title>The Genome Sequence of Nematocida sp1 strain ERTm2.</title>
        <authorList>
            <consortium name="The Broad Institute Genome Sequencing Platform"/>
            <consortium name="The Broad Institute Genome Sequencing Center for Infectious Disease"/>
            <person name="Cuomo C."/>
            <person name="Troemel E."/>
            <person name="Young S.K."/>
            <person name="Zeng Q."/>
            <person name="Gargeya S."/>
            <person name="Fitzgerald M."/>
            <person name="Haas B."/>
            <person name="Abouelleil A."/>
            <person name="Alvarado L."/>
            <person name="Arachchi H.M."/>
            <person name="Berlin A."/>
            <person name="Brown A."/>
            <person name="Chapman S.B."/>
            <person name="Chen Z."/>
            <person name="Dunbar C."/>
            <person name="Freedman E."/>
            <person name="Gearin G."/>
            <person name="Gellesch M."/>
            <person name="Goldberg J."/>
            <person name="Griggs A."/>
            <person name="Gujja S."/>
            <person name="Heilman E.R."/>
            <person name="Heiman D."/>
            <person name="Howarth C."/>
            <person name="Larson L."/>
            <person name="Lui A."/>
            <person name="MacDonald P.J.P."/>
            <person name="Mehta T."/>
            <person name="Montmayeur A."/>
            <person name="Murphy C."/>
            <person name="Neiman D."/>
            <person name="Pearson M."/>
            <person name="Priest M."/>
            <person name="Roberts A."/>
            <person name="Saif S."/>
            <person name="Shea T."/>
            <person name="Shenoy N."/>
            <person name="Sisk P."/>
            <person name="Stolte C."/>
            <person name="Sykes S."/>
            <person name="White J."/>
            <person name="Yandava C."/>
            <person name="Wortman J."/>
            <person name="Nusbaum C."/>
            <person name="Birren B."/>
        </authorList>
    </citation>
    <scope>NUCLEOTIDE SEQUENCE</scope>
    <source>
        <strain evidence="1">ERTm2</strain>
    </source>
</reference>
<organism evidence="1">
    <name type="scientific">Nematocida ausubeli (strain ATCC PRA-371 / ERTm2)</name>
    <name type="common">Nematode killer fungus</name>
    <dbReference type="NCBI Taxonomy" id="1913371"/>
    <lineage>
        <taxon>Eukaryota</taxon>
        <taxon>Fungi</taxon>
        <taxon>Fungi incertae sedis</taxon>
        <taxon>Microsporidia</taxon>
        <taxon>Nematocida</taxon>
    </lineage>
</organism>
<accession>H8ZFX3</accession>
<protein>
    <submittedName>
        <fullName evidence="1">Uncharacterized protein</fullName>
    </submittedName>
</protein>
<dbReference type="EMBL" id="JH604642">
    <property type="protein sequence ID" value="EHY64417.1"/>
    <property type="molecule type" value="Genomic_DNA"/>
</dbReference>
<dbReference type="Proteomes" id="UP000005622">
    <property type="component" value="Unassembled WGS sequence"/>
</dbReference>